<dbReference type="HAMAP" id="MF_00055">
    <property type="entry name" value="MEMO1"/>
    <property type="match status" value="1"/>
</dbReference>
<evidence type="ECO:0000313" key="4">
    <source>
        <dbReference type="Proteomes" id="UP000315525"/>
    </source>
</evidence>
<evidence type="ECO:0000256" key="1">
    <source>
        <dbReference type="ARBA" id="ARBA00006315"/>
    </source>
</evidence>
<dbReference type="NCBIfam" id="TIGR04336">
    <property type="entry name" value="AmmeMemoSam_B"/>
    <property type="match status" value="1"/>
</dbReference>
<organism evidence="3 4">
    <name type="scientific">candidate division TA06 bacterium</name>
    <dbReference type="NCBI Taxonomy" id="2250710"/>
    <lineage>
        <taxon>Bacteria</taxon>
        <taxon>Bacteria division TA06</taxon>
    </lineage>
</organism>
<comment type="similarity">
    <text evidence="1 2">Belongs to the MEMO1 family.</text>
</comment>
<dbReference type="EMBL" id="SOJN01000142">
    <property type="protein sequence ID" value="TET44012.1"/>
    <property type="molecule type" value="Genomic_DNA"/>
</dbReference>
<sequence length="274" mass="28890">MEGREVREPAVAGSFYPGDESSLSAIVESLIASVRPQPVEGPPRVLIVPHAGYPYSGQTAAYAYKTVKGQEYETVVLVGPSHYVHLEGAALYAGDIWRTPLGEVPLDKEVASKILDSYPKATESSSAHAEEHSLEVQVPFLQKVLGNFKIVPALVSSTSAADAAALSESIVAAASGKRSLVVASSDLYHGYSYEECVSQTRTSVKAIIDGDPQMLEQSFRSGESSACGEGAILTGLCVAKSLGVLPVLLHQTNSGDVMGTRSGYVVGYCSFAFV</sequence>
<dbReference type="InterPro" id="IPR002737">
    <property type="entry name" value="MEMO1_fam"/>
</dbReference>
<accession>A0A523UN78</accession>
<dbReference type="Gene3D" id="3.40.830.10">
    <property type="entry name" value="LigB-like"/>
    <property type="match status" value="1"/>
</dbReference>
<name>A0A523UN78_UNCT6</name>
<gene>
    <name evidence="3" type="primary">amrB</name>
    <name evidence="3" type="ORF">E3J62_11770</name>
</gene>
<dbReference type="PANTHER" id="PTHR11060:SF0">
    <property type="entry name" value="PROTEIN MEMO1"/>
    <property type="match status" value="1"/>
</dbReference>
<evidence type="ECO:0000256" key="2">
    <source>
        <dbReference type="HAMAP-Rule" id="MF_00055"/>
    </source>
</evidence>
<proteinExistence type="inferred from homology"/>
<dbReference type="Pfam" id="PF01875">
    <property type="entry name" value="Memo"/>
    <property type="match status" value="1"/>
</dbReference>
<reference evidence="3 4" key="1">
    <citation type="submission" date="2019-03" db="EMBL/GenBank/DDBJ databases">
        <title>Metabolic potential of uncultured bacteria and archaea associated with petroleum seepage in deep-sea sediments.</title>
        <authorList>
            <person name="Dong X."/>
            <person name="Hubert C."/>
        </authorList>
    </citation>
    <scope>NUCLEOTIDE SEQUENCE [LARGE SCALE GENOMIC DNA]</scope>
    <source>
        <strain evidence="3">E44_bin18</strain>
    </source>
</reference>
<comment type="caution">
    <text evidence="3">The sequence shown here is derived from an EMBL/GenBank/DDBJ whole genome shotgun (WGS) entry which is preliminary data.</text>
</comment>
<dbReference type="PANTHER" id="PTHR11060">
    <property type="entry name" value="PROTEIN MEMO1"/>
    <property type="match status" value="1"/>
</dbReference>
<evidence type="ECO:0000313" key="3">
    <source>
        <dbReference type="EMBL" id="TET44012.1"/>
    </source>
</evidence>
<dbReference type="CDD" id="cd07361">
    <property type="entry name" value="MEMO_like"/>
    <property type="match status" value="1"/>
</dbReference>
<dbReference type="AlphaFoldDB" id="A0A523UN78"/>
<dbReference type="Proteomes" id="UP000315525">
    <property type="component" value="Unassembled WGS sequence"/>
</dbReference>
<protein>
    <recommendedName>
        <fullName evidence="2">MEMO1 family protein E3J62_11770</fullName>
    </recommendedName>
</protein>